<organism evidence="3 4">
    <name type="scientific">Nocardia aurea</name>
    <dbReference type="NCBI Taxonomy" id="2144174"/>
    <lineage>
        <taxon>Bacteria</taxon>
        <taxon>Bacillati</taxon>
        <taxon>Actinomycetota</taxon>
        <taxon>Actinomycetes</taxon>
        <taxon>Mycobacteriales</taxon>
        <taxon>Nocardiaceae</taxon>
        <taxon>Nocardia</taxon>
    </lineage>
</organism>
<name>A0ABV3G3U1_9NOCA</name>
<reference evidence="3 4" key="1">
    <citation type="submission" date="2024-06" db="EMBL/GenBank/DDBJ databases">
        <title>The Natural Products Discovery Center: Release of the First 8490 Sequenced Strains for Exploring Actinobacteria Biosynthetic Diversity.</title>
        <authorList>
            <person name="Kalkreuter E."/>
            <person name="Kautsar S.A."/>
            <person name="Yang D."/>
            <person name="Bader C.D."/>
            <person name="Teijaro C.N."/>
            <person name="Fluegel L."/>
            <person name="Davis C.M."/>
            <person name="Simpson J.R."/>
            <person name="Lauterbach L."/>
            <person name="Steele A.D."/>
            <person name="Gui C."/>
            <person name="Meng S."/>
            <person name="Li G."/>
            <person name="Viehrig K."/>
            <person name="Ye F."/>
            <person name="Su P."/>
            <person name="Kiefer A.F."/>
            <person name="Nichols A."/>
            <person name="Cepeda A.J."/>
            <person name="Yan W."/>
            <person name="Fan B."/>
            <person name="Jiang Y."/>
            <person name="Adhikari A."/>
            <person name="Zheng C.-J."/>
            <person name="Schuster L."/>
            <person name="Cowan T.M."/>
            <person name="Smanski M.J."/>
            <person name="Chevrette M.G."/>
            <person name="De Carvalho L.P.S."/>
            <person name="Shen B."/>
        </authorList>
    </citation>
    <scope>NUCLEOTIDE SEQUENCE [LARGE SCALE GENOMIC DNA]</scope>
    <source>
        <strain evidence="3 4">NPDC050403</strain>
    </source>
</reference>
<dbReference type="Pfam" id="PF14232">
    <property type="entry name" value="DUF4334"/>
    <property type="match status" value="1"/>
</dbReference>
<accession>A0ABV3G3U1</accession>
<proteinExistence type="predicted"/>
<comment type="caution">
    <text evidence="3">The sequence shown here is derived from an EMBL/GenBank/DDBJ whole genome shotgun (WGS) entry which is preliminary data.</text>
</comment>
<sequence>MAVSVESWRELAARESGVATADLDALWAQLPTVHAEEILGRWRGAAFATGHPLCRALPASRWYGKNFHSLTRAEPLICRAEDGSLFSNVELGGGEASLWNIEFRGEVTATMVYDGRPVFDHFKRLDESTLMGIMNGRPDLVLAEGEYFYFLLERDGEC</sequence>
<protein>
    <submittedName>
        <fullName evidence="3">DUF4334 domain-containing protein</fullName>
    </submittedName>
</protein>
<gene>
    <name evidence="3" type="ORF">AB0I48_31345</name>
</gene>
<dbReference type="EMBL" id="JBFAKC010000018">
    <property type="protein sequence ID" value="MEV0712066.1"/>
    <property type="molecule type" value="Genomic_DNA"/>
</dbReference>
<feature type="domain" description="GXWXG" evidence="1">
    <location>
        <begin position="25"/>
        <end position="83"/>
    </location>
</feature>
<evidence type="ECO:0000259" key="1">
    <source>
        <dbReference type="Pfam" id="PF14231"/>
    </source>
</evidence>
<dbReference type="Pfam" id="PF14231">
    <property type="entry name" value="GXWXG"/>
    <property type="match status" value="1"/>
</dbReference>
<dbReference type="InterPro" id="IPR025568">
    <property type="entry name" value="DUF4334"/>
</dbReference>
<evidence type="ECO:0000313" key="3">
    <source>
        <dbReference type="EMBL" id="MEV0712066.1"/>
    </source>
</evidence>
<keyword evidence="4" id="KW-1185">Reference proteome</keyword>
<dbReference type="Gene3D" id="2.40.128.580">
    <property type="entry name" value="GXWXG domain"/>
    <property type="match status" value="1"/>
</dbReference>
<evidence type="ECO:0000313" key="4">
    <source>
        <dbReference type="Proteomes" id="UP001551695"/>
    </source>
</evidence>
<dbReference type="RefSeq" id="WP_357788828.1">
    <property type="nucleotide sequence ID" value="NZ_JBFAKC010000018.1"/>
</dbReference>
<evidence type="ECO:0000259" key="2">
    <source>
        <dbReference type="Pfam" id="PF14232"/>
    </source>
</evidence>
<dbReference type="InterPro" id="IPR025951">
    <property type="entry name" value="GXWXG_dom"/>
</dbReference>
<dbReference type="Proteomes" id="UP001551695">
    <property type="component" value="Unassembled WGS sequence"/>
</dbReference>
<feature type="domain" description="DUF4334" evidence="2">
    <location>
        <begin position="94"/>
        <end position="154"/>
    </location>
</feature>